<evidence type="ECO:0000313" key="2">
    <source>
        <dbReference type="Proteomes" id="UP000549590"/>
    </source>
</evidence>
<reference evidence="1 2" key="1">
    <citation type="submission" date="2020-04" db="EMBL/GenBank/DDBJ databases">
        <title>Genome sequencing and assembly of Pseudoalteromonas arctica.</title>
        <authorList>
            <person name="Cook G.M."/>
        </authorList>
    </citation>
    <scope>NUCLEOTIDE SEQUENCE [LARGE SCALE GENOMIC DNA]</scope>
    <source>
        <strain evidence="1 2">NEC-BIFX-2020_001</strain>
    </source>
</reference>
<accession>A0AAP6Y4V0</accession>
<gene>
    <name evidence="1" type="ORF">HHE94_15260</name>
</gene>
<organism evidence="1 2">
    <name type="scientific">Pseudoalteromonas arctica</name>
    <dbReference type="NCBI Taxonomy" id="394751"/>
    <lineage>
        <taxon>Bacteria</taxon>
        <taxon>Pseudomonadati</taxon>
        <taxon>Pseudomonadota</taxon>
        <taxon>Gammaproteobacteria</taxon>
        <taxon>Alteromonadales</taxon>
        <taxon>Pseudoalteromonadaceae</taxon>
        <taxon>Pseudoalteromonas</taxon>
    </lineage>
</organism>
<comment type="caution">
    <text evidence="1">The sequence shown here is derived from an EMBL/GenBank/DDBJ whole genome shotgun (WGS) entry which is preliminary data.</text>
</comment>
<proteinExistence type="predicted"/>
<dbReference type="EMBL" id="JABBYB010000009">
    <property type="protein sequence ID" value="NMP04061.1"/>
    <property type="molecule type" value="Genomic_DNA"/>
</dbReference>
<dbReference type="Proteomes" id="UP000549590">
    <property type="component" value="Unassembled WGS sequence"/>
</dbReference>
<name>A0AAP6Y4V0_9GAMM</name>
<sequence>MACHWGCQFDAFFARKRKARRSEFFDFLVFSPYFAEVIDDPIKYDAMYFKNETKPLIKLMSDEVARDPEIGIKLQLNFDLEASS</sequence>
<protein>
    <submittedName>
        <fullName evidence="1">Uncharacterized protein</fullName>
    </submittedName>
</protein>
<dbReference type="AlphaFoldDB" id="A0AAP6Y4V0"/>
<evidence type="ECO:0000313" key="1">
    <source>
        <dbReference type="EMBL" id="NMP04061.1"/>
    </source>
</evidence>